<evidence type="ECO:0000256" key="6">
    <source>
        <dbReference type="ARBA" id="ARBA00023136"/>
    </source>
</evidence>
<evidence type="ECO:0000256" key="4">
    <source>
        <dbReference type="ARBA" id="ARBA00022692"/>
    </source>
</evidence>
<keyword evidence="3" id="KW-0813">Transport</keyword>
<evidence type="ECO:0000256" key="5">
    <source>
        <dbReference type="ARBA" id="ARBA00022989"/>
    </source>
</evidence>
<keyword evidence="6 7" id="KW-0472">Membrane</keyword>
<feature type="transmembrane region" description="Helical" evidence="7">
    <location>
        <begin position="94"/>
        <end position="113"/>
    </location>
</feature>
<protein>
    <recommendedName>
        <fullName evidence="10">NADH-quinone oxidoreductase subunit A</fullName>
    </recommendedName>
</protein>
<proteinExistence type="inferred from homology"/>
<dbReference type="InterPro" id="IPR038430">
    <property type="entry name" value="NDAH_ubi_oxred_su3_sf"/>
</dbReference>
<accession>A0A0V8RVK1</accession>
<evidence type="ECO:0000256" key="2">
    <source>
        <dbReference type="ARBA" id="ARBA00008472"/>
    </source>
</evidence>
<evidence type="ECO:0000256" key="1">
    <source>
        <dbReference type="ARBA" id="ARBA00004370"/>
    </source>
</evidence>
<dbReference type="GO" id="GO:0016020">
    <property type="term" value="C:membrane"/>
    <property type="evidence" value="ECO:0007669"/>
    <property type="project" value="UniProtKB-SubCell"/>
</dbReference>
<dbReference type="OrthoDB" id="15381at2157"/>
<keyword evidence="5 7" id="KW-1133">Transmembrane helix</keyword>
<reference evidence="8 9" key="1">
    <citation type="submission" date="2015-11" db="EMBL/GenBank/DDBJ databases">
        <title>Genome sequence of Pyrodictium occultum PL-19, a marine hyperthermophilic archaeon isolated from Volcano, Italy.</title>
        <authorList>
            <person name="Utturkar S."/>
            <person name="Huber H."/>
            <person name="Leptihn S."/>
            <person name="Brown S."/>
            <person name="Stetter K.O."/>
            <person name="Podar M."/>
        </authorList>
    </citation>
    <scope>NUCLEOTIDE SEQUENCE [LARGE SCALE GENOMIC DNA]</scope>
    <source>
        <strain evidence="8 9">PL-19</strain>
    </source>
</reference>
<gene>
    <name evidence="8" type="ORF">CF15_04690</name>
</gene>
<comment type="subcellular location">
    <subcellularLocation>
        <location evidence="1">Membrane</location>
    </subcellularLocation>
</comment>
<dbReference type="InterPro" id="IPR000440">
    <property type="entry name" value="NADH_UbQ/plastoQ_OxRdtase_su3"/>
</dbReference>
<dbReference type="GO" id="GO:0008137">
    <property type="term" value="F:NADH dehydrogenase (ubiquinone) activity"/>
    <property type="evidence" value="ECO:0007669"/>
    <property type="project" value="InterPro"/>
</dbReference>
<comment type="similarity">
    <text evidence="2">Belongs to the complex I subunit 3 family.</text>
</comment>
<dbReference type="RefSeq" id="WP_058370758.1">
    <property type="nucleotide sequence ID" value="NZ_LNTB01000001.1"/>
</dbReference>
<dbReference type="Proteomes" id="UP000053352">
    <property type="component" value="Unassembled WGS sequence"/>
</dbReference>
<keyword evidence="9" id="KW-1185">Reference proteome</keyword>
<evidence type="ECO:0000256" key="7">
    <source>
        <dbReference type="SAM" id="Phobius"/>
    </source>
</evidence>
<feature type="transmembrane region" description="Helical" evidence="7">
    <location>
        <begin position="64"/>
        <end position="88"/>
    </location>
</feature>
<evidence type="ECO:0000313" key="9">
    <source>
        <dbReference type="Proteomes" id="UP000053352"/>
    </source>
</evidence>
<evidence type="ECO:0008006" key="10">
    <source>
        <dbReference type="Google" id="ProtNLM"/>
    </source>
</evidence>
<evidence type="ECO:0000256" key="3">
    <source>
        <dbReference type="ARBA" id="ARBA00022448"/>
    </source>
</evidence>
<dbReference type="EMBL" id="LNTB01000001">
    <property type="protein sequence ID" value="KSW12078.1"/>
    <property type="molecule type" value="Genomic_DNA"/>
</dbReference>
<keyword evidence="4 7" id="KW-0812">Transmembrane</keyword>
<sequence>MAAGYADAIVSIAAVLVLVPASIILAYLLLSRATRGPEHVFKRLRFEAGNPPGGEARVPTLYQYLGYILIFIALDPVFMLLFVLPAAGGRRYQVAFLVLASVAAILPPIVYAVRYARRREYWGLP</sequence>
<dbReference type="AlphaFoldDB" id="A0A0V8RVK1"/>
<comment type="caution">
    <text evidence="8">The sequence shown here is derived from an EMBL/GenBank/DDBJ whole genome shotgun (WGS) entry which is preliminary data.</text>
</comment>
<dbReference type="Pfam" id="PF00507">
    <property type="entry name" value="Oxidored_q4"/>
    <property type="match status" value="1"/>
</dbReference>
<dbReference type="STRING" id="2309.CF15_04690"/>
<name>A0A0V8RVK1_PYROC</name>
<dbReference type="Gene3D" id="1.20.58.1610">
    <property type="entry name" value="NADH:ubiquinone/plastoquinone oxidoreductase, chain 3"/>
    <property type="match status" value="1"/>
</dbReference>
<organism evidence="8 9">
    <name type="scientific">Pyrodictium occultum</name>
    <dbReference type="NCBI Taxonomy" id="2309"/>
    <lineage>
        <taxon>Archaea</taxon>
        <taxon>Thermoproteota</taxon>
        <taxon>Thermoprotei</taxon>
        <taxon>Desulfurococcales</taxon>
        <taxon>Pyrodictiaceae</taxon>
        <taxon>Pyrodictium</taxon>
    </lineage>
</organism>
<evidence type="ECO:0000313" key="8">
    <source>
        <dbReference type="EMBL" id="KSW12078.1"/>
    </source>
</evidence>
<feature type="transmembrane region" description="Helical" evidence="7">
    <location>
        <begin position="6"/>
        <end position="30"/>
    </location>
</feature>